<comment type="caution">
    <text evidence="1">The sequence shown here is derived from an EMBL/GenBank/DDBJ whole genome shotgun (WGS) entry which is preliminary data.</text>
</comment>
<reference evidence="1" key="1">
    <citation type="journal article" date="2019" name="PLoS Negl. Trop. Dis.">
        <title>Revisiting the worldwide diversity of Leptospira species in the environment.</title>
        <authorList>
            <person name="Vincent A.T."/>
            <person name="Schiettekatte O."/>
            <person name="Bourhy P."/>
            <person name="Veyrier F.J."/>
            <person name="Picardeau M."/>
        </authorList>
    </citation>
    <scope>NUCLEOTIDE SEQUENCE [LARGE SCALE GENOMIC DNA]</scope>
    <source>
        <strain evidence="1">SCS5</strain>
    </source>
</reference>
<evidence type="ECO:0000313" key="1">
    <source>
        <dbReference type="EMBL" id="TGK21954.1"/>
    </source>
</evidence>
<sequence>MENPVGTASFSSKRIVSIFCLLSVLSVLGCTARERFTSLETPLPSSTILYLIRPVGTSMAVWNYDLDIYKYRRHFREEKEPRKVASVSLSNGTFWTGNFSEGFYKISLRSDPSAEKIVLLKKDGIVFLEFLIFNKDEISRPEYFLKEVDQATALEALLENEKLFRETAKFYPEGERN</sequence>
<keyword evidence="2" id="KW-1185">Reference proteome</keyword>
<protein>
    <submittedName>
        <fullName evidence="1">Uncharacterized protein</fullName>
    </submittedName>
</protein>
<dbReference type="RefSeq" id="WP_135811897.1">
    <property type="nucleotide sequence ID" value="NZ_RQEV01000002.1"/>
</dbReference>
<gene>
    <name evidence="1" type="ORF">EHO61_01590</name>
</gene>
<dbReference type="EMBL" id="RQEV01000002">
    <property type="protein sequence ID" value="TGK21954.1"/>
    <property type="molecule type" value="Genomic_DNA"/>
</dbReference>
<proteinExistence type="predicted"/>
<accession>A0A4R9GT48</accession>
<dbReference type="AlphaFoldDB" id="A0A4R9GT48"/>
<dbReference type="OrthoDB" id="345146at2"/>
<dbReference type="Proteomes" id="UP000297855">
    <property type="component" value="Unassembled WGS sequence"/>
</dbReference>
<name>A0A4R9GT48_9LEPT</name>
<evidence type="ECO:0000313" key="2">
    <source>
        <dbReference type="Proteomes" id="UP000297855"/>
    </source>
</evidence>
<organism evidence="1 2">
    <name type="scientific">Leptospira fluminis</name>
    <dbReference type="NCBI Taxonomy" id="2484979"/>
    <lineage>
        <taxon>Bacteria</taxon>
        <taxon>Pseudomonadati</taxon>
        <taxon>Spirochaetota</taxon>
        <taxon>Spirochaetia</taxon>
        <taxon>Leptospirales</taxon>
        <taxon>Leptospiraceae</taxon>
        <taxon>Leptospira</taxon>
    </lineage>
</organism>